<dbReference type="HOGENOM" id="CLU_202930_0_0_2"/>
<organism evidence="2 3">
    <name type="scientific">Methanosarcina acetivorans (strain ATCC 35395 / DSM 2834 / JCM 12185 / C2A)</name>
    <dbReference type="NCBI Taxonomy" id="188937"/>
    <lineage>
        <taxon>Archaea</taxon>
        <taxon>Methanobacteriati</taxon>
        <taxon>Methanobacteriota</taxon>
        <taxon>Stenosarchaea group</taxon>
        <taxon>Methanomicrobia</taxon>
        <taxon>Methanosarcinales</taxon>
        <taxon>Methanosarcinaceae</taxon>
        <taxon>Methanosarcina</taxon>
    </lineage>
</organism>
<gene>
    <name evidence="2" type="ordered locus">MA_4001</name>
</gene>
<proteinExistence type="predicted"/>
<dbReference type="Proteomes" id="UP000002487">
    <property type="component" value="Chromosome"/>
</dbReference>
<feature type="transmembrane region" description="Helical" evidence="1">
    <location>
        <begin position="49"/>
        <end position="68"/>
    </location>
</feature>
<dbReference type="EMBL" id="AE010299">
    <property type="protein sequence ID" value="AAM07351.1"/>
    <property type="molecule type" value="Genomic_DNA"/>
</dbReference>
<protein>
    <submittedName>
        <fullName evidence="2">Uncharacterized protein</fullName>
    </submittedName>
</protein>
<evidence type="ECO:0000256" key="1">
    <source>
        <dbReference type="SAM" id="Phobius"/>
    </source>
</evidence>
<reference evidence="2 3" key="1">
    <citation type="journal article" date="2002" name="Genome Res.">
        <title>The genome of Methanosarcina acetivorans reveals extensive metabolic and physiological diversity.</title>
        <authorList>
            <person name="Galagan J.E."/>
            <person name="Nusbaum C."/>
            <person name="Roy A."/>
            <person name="Endrizzi M.G."/>
            <person name="Macdonald P."/>
            <person name="FitzHugh W."/>
            <person name="Calvo S."/>
            <person name="Engels R."/>
            <person name="Smirnov S."/>
            <person name="Atnoor D."/>
            <person name="Brown A."/>
            <person name="Allen N."/>
            <person name="Naylor J."/>
            <person name="Stange-Thomann N."/>
            <person name="DeArellano K."/>
            <person name="Johnson R."/>
            <person name="Linton L."/>
            <person name="McEwan P."/>
            <person name="McKernan K."/>
            <person name="Talamas J."/>
            <person name="Tirrell A."/>
            <person name="Ye W."/>
            <person name="Zimmer A."/>
            <person name="Barber R.D."/>
            <person name="Cann I."/>
            <person name="Graham D.E."/>
            <person name="Grahame D.A."/>
            <person name="Guss A."/>
            <person name="Hedderich R."/>
            <person name="Ingram-Smith C."/>
            <person name="Kuettner C.H."/>
            <person name="Krzycki J.A."/>
            <person name="Leigh J.A."/>
            <person name="Li W."/>
            <person name="Liu J."/>
            <person name="Mukhopadhyay B."/>
            <person name="Reeve J.N."/>
            <person name="Smith K."/>
            <person name="Springer T.A."/>
            <person name="Umayam L.A."/>
            <person name="White O."/>
            <person name="White R.H."/>
            <person name="de Macario E.C."/>
            <person name="Ferry J.G."/>
            <person name="Jarrell K.F."/>
            <person name="Jing H."/>
            <person name="Macario A.J.L."/>
            <person name="Paulsen I."/>
            <person name="Pritchett M."/>
            <person name="Sowers K.R."/>
            <person name="Swanson R.V."/>
            <person name="Zinder S.H."/>
            <person name="Lander E."/>
            <person name="Metcalf W.W."/>
            <person name="Birren B."/>
        </authorList>
    </citation>
    <scope>NUCLEOTIDE SEQUENCE [LARGE SCALE GENOMIC DNA]</scope>
    <source>
        <strain evidence="3">ATCC 35395 / DSM 2834 / JCM 12185 / C2A</strain>
    </source>
</reference>
<evidence type="ECO:0000313" key="2">
    <source>
        <dbReference type="EMBL" id="AAM07351.1"/>
    </source>
</evidence>
<keyword evidence="1" id="KW-1133">Transmembrane helix</keyword>
<keyword evidence="3" id="KW-1185">Reference proteome</keyword>
<dbReference type="KEGG" id="mac:MA_4001"/>
<accession>Q8TIY8</accession>
<evidence type="ECO:0000313" key="3">
    <source>
        <dbReference type="Proteomes" id="UP000002487"/>
    </source>
</evidence>
<sequence length="70" mass="8149">MSIRDNVPARIIIDKIIKGSMKGFVGLYVNLLSHWKDRRKDDRTITTRNTVSLVSIVYLYVLMEILLMHS</sequence>
<keyword evidence="1" id="KW-0812">Transmembrane</keyword>
<dbReference type="InParanoid" id="Q8TIY8"/>
<name>Q8TIY8_METAC</name>
<dbReference type="AlphaFoldDB" id="Q8TIY8"/>
<keyword evidence="1" id="KW-0472">Membrane</keyword>
<dbReference type="EnsemblBacteria" id="AAM07351">
    <property type="protein sequence ID" value="AAM07351"/>
    <property type="gene ID" value="MA_4001"/>
</dbReference>